<keyword evidence="1" id="KW-0472">Membrane</keyword>
<evidence type="ECO:0000313" key="3">
    <source>
        <dbReference type="Proteomes" id="UP000183805"/>
    </source>
</evidence>
<dbReference type="EMBL" id="FPAZ01000001">
    <property type="protein sequence ID" value="SFT32366.1"/>
    <property type="molecule type" value="Genomic_DNA"/>
</dbReference>
<name>A0ABY1GBP5_9GAMM</name>
<dbReference type="RefSeq" id="WP_074988209.1">
    <property type="nucleotide sequence ID" value="NZ_FPAZ01000001.1"/>
</dbReference>
<proteinExistence type="predicted"/>
<feature type="transmembrane region" description="Helical" evidence="1">
    <location>
        <begin position="83"/>
        <end position="107"/>
    </location>
</feature>
<keyword evidence="1" id="KW-1133">Transmembrane helix</keyword>
<keyword evidence="1" id="KW-0812">Transmembrane</keyword>
<protein>
    <recommendedName>
        <fullName evidence="4">SMODS and SLOG-associating 2TM effector domain-containing protein</fullName>
    </recommendedName>
</protein>
<keyword evidence="3" id="KW-1185">Reference proteome</keyword>
<sequence>MIYNNEKIEQTYADLYFTVMKDVLIEKQGKYSVVNFTMKTITDRLRLTWVLFYIKYINPIILLLSVIFLLIGIPVIATEKGPSFQILTSLAGFVGGLFTVIAVILAAKEYFLFNAHRGIKEYRAFIVTKIRPINDMLLSDYAILKVYLINYLANEHTINDADINKALKELLEMSNKYQNLVNDISSEFNDISYHNNFLRLKSRGDFYSLQSRLHNFSSAIQDVYLHYAPFANVELKRDNAFISDCLVEKHDHIPQSLVKVLKLLKKIDEDKIFN</sequence>
<reference evidence="2 3" key="1">
    <citation type="submission" date="2016-10" db="EMBL/GenBank/DDBJ databases">
        <authorList>
            <person name="Varghese N."/>
            <person name="Submissions S."/>
        </authorList>
    </citation>
    <scope>NUCLEOTIDE SEQUENCE [LARGE SCALE GENOMIC DNA]</scope>
    <source>
        <strain evidence="2 3">CGMCC 1.8499</strain>
    </source>
</reference>
<evidence type="ECO:0000313" key="2">
    <source>
        <dbReference type="EMBL" id="SFT32366.1"/>
    </source>
</evidence>
<gene>
    <name evidence="2" type="ORF">SAMN04487854_10123</name>
</gene>
<feature type="transmembrane region" description="Helical" evidence="1">
    <location>
        <begin position="56"/>
        <end position="77"/>
    </location>
</feature>
<organism evidence="2 3">
    <name type="scientific">Pseudoalteromonas lipolytica</name>
    <dbReference type="NCBI Taxonomy" id="570156"/>
    <lineage>
        <taxon>Bacteria</taxon>
        <taxon>Pseudomonadati</taxon>
        <taxon>Pseudomonadota</taxon>
        <taxon>Gammaproteobacteria</taxon>
        <taxon>Alteromonadales</taxon>
        <taxon>Pseudoalteromonadaceae</taxon>
        <taxon>Pseudoalteromonas</taxon>
    </lineage>
</organism>
<evidence type="ECO:0000256" key="1">
    <source>
        <dbReference type="SAM" id="Phobius"/>
    </source>
</evidence>
<dbReference type="Proteomes" id="UP000183805">
    <property type="component" value="Unassembled WGS sequence"/>
</dbReference>
<evidence type="ECO:0008006" key="4">
    <source>
        <dbReference type="Google" id="ProtNLM"/>
    </source>
</evidence>
<comment type="caution">
    <text evidence="2">The sequence shown here is derived from an EMBL/GenBank/DDBJ whole genome shotgun (WGS) entry which is preliminary data.</text>
</comment>
<accession>A0ABY1GBP5</accession>